<dbReference type="EC" id="2.7.7.13" evidence="3"/>
<dbReference type="PANTHER" id="PTHR22572">
    <property type="entry name" value="SUGAR-1-PHOSPHATE GUANYL TRANSFERASE"/>
    <property type="match status" value="1"/>
</dbReference>
<name>D8M1B1_BLAHO</name>
<dbReference type="InterPro" id="IPR005835">
    <property type="entry name" value="NTP_transferase_dom"/>
</dbReference>
<keyword evidence="4" id="KW-0808">Transferase</keyword>
<dbReference type="GO" id="GO:0004475">
    <property type="term" value="F:mannose-1-phosphate guanylyltransferase (GTP) activity"/>
    <property type="evidence" value="ECO:0007669"/>
    <property type="project" value="UniProtKB-EC"/>
</dbReference>
<dbReference type="InterPro" id="IPR056729">
    <property type="entry name" value="GMPPB_C"/>
</dbReference>
<dbReference type="OrthoDB" id="1733332at2759"/>
<keyword evidence="6" id="KW-0342">GTP-binding</keyword>
<accession>D8M1B1</accession>
<evidence type="ECO:0000259" key="7">
    <source>
        <dbReference type="Pfam" id="PF00483"/>
    </source>
</evidence>
<dbReference type="Pfam" id="PF25087">
    <property type="entry name" value="GMPPB_C"/>
    <property type="match status" value="1"/>
</dbReference>
<evidence type="ECO:0000256" key="5">
    <source>
        <dbReference type="ARBA" id="ARBA00022741"/>
    </source>
</evidence>
<dbReference type="CDD" id="cd06425">
    <property type="entry name" value="M1P_guanylylT_B_like_N"/>
    <property type="match status" value="1"/>
</dbReference>
<evidence type="ECO:0000256" key="4">
    <source>
        <dbReference type="ARBA" id="ARBA00022679"/>
    </source>
</evidence>
<dbReference type="FunCoup" id="D8M1B1">
    <property type="interactions" value="133"/>
</dbReference>
<keyword evidence="10" id="KW-1185">Reference proteome</keyword>
<dbReference type="FunFam" id="3.90.550.10:FF:000013">
    <property type="entry name" value="mannose-1-phosphate guanyltransferase beta"/>
    <property type="match status" value="1"/>
</dbReference>
<organism evidence="9">
    <name type="scientific">Blastocystis hominis</name>
    <dbReference type="NCBI Taxonomy" id="12968"/>
    <lineage>
        <taxon>Eukaryota</taxon>
        <taxon>Sar</taxon>
        <taxon>Stramenopiles</taxon>
        <taxon>Bigyra</taxon>
        <taxon>Opalozoa</taxon>
        <taxon>Opalinata</taxon>
        <taxon>Blastocystidae</taxon>
        <taxon>Blastocystis</taxon>
    </lineage>
</organism>
<gene>
    <name evidence="9" type="ORF">GSBLH_T00001953001</name>
</gene>
<evidence type="ECO:0000256" key="2">
    <source>
        <dbReference type="ARBA" id="ARBA00007274"/>
    </source>
</evidence>
<sequence>MKALILVGGFGTRLRPFTFTKAKPLVEFCNLPIVFHQLKALAEVGVKQVVLACSYKPQQIIDVIPFVKETYGIEIIISVEDIPMGTAGPIVLAKKYLEDEDLFFVFNSDVSCCYPLQELIDFHRNHGKEGTIVVTCTEDPSKYGVVLADETGRIERFVEKPKEYVGNHINAGIYLFNASMIRRIPNKPTSIEREIFPKMAEDKQLYRMVLRGFWMDIGQPRDYLKGTALYLSHVRGLQGATKQLVNESEFVEASWAQGNVLKHATAEVGANCRVGPNVVLGKDVKLGEGCVVENATILEGTVLEAKCVVRNCIVGWRNRLQEGVELESVFSGEDVTFRKGVRLSEYTICPNKSVSESNPVVNKVILWRVC</sequence>
<dbReference type="GeneID" id="24919171"/>
<dbReference type="RefSeq" id="XP_012895898.1">
    <property type="nucleotide sequence ID" value="XM_013040444.1"/>
</dbReference>
<reference evidence="9" key="1">
    <citation type="submission" date="2010-02" db="EMBL/GenBank/DDBJ databases">
        <title>Sequencing and annotation of the Blastocystis hominis genome.</title>
        <authorList>
            <person name="Wincker P."/>
        </authorList>
    </citation>
    <scope>NUCLEOTIDE SEQUENCE</scope>
    <source>
        <strain evidence="9">Singapore isolate B</strain>
    </source>
</reference>
<dbReference type="GO" id="GO:0005525">
    <property type="term" value="F:GTP binding"/>
    <property type="evidence" value="ECO:0007669"/>
    <property type="project" value="UniProtKB-KW"/>
</dbReference>
<feature type="domain" description="Nucleotidyl transferase" evidence="7">
    <location>
        <begin position="2"/>
        <end position="231"/>
    </location>
</feature>
<keyword evidence="5" id="KW-0547">Nucleotide-binding</keyword>
<dbReference type="Pfam" id="PF00483">
    <property type="entry name" value="NTP_transferase"/>
    <property type="match status" value="1"/>
</dbReference>
<dbReference type="OMA" id="GPNCWIC"/>
<dbReference type="InterPro" id="IPR029044">
    <property type="entry name" value="Nucleotide-diphossugar_trans"/>
</dbReference>
<dbReference type="SUPFAM" id="SSF53448">
    <property type="entry name" value="Nucleotide-diphospho-sugar transferases"/>
    <property type="match status" value="1"/>
</dbReference>
<dbReference type="Proteomes" id="UP000008312">
    <property type="component" value="Unassembled WGS sequence"/>
</dbReference>
<feature type="domain" description="Mannose-1-phosphate guanyltransferase C-terminal" evidence="8">
    <location>
        <begin position="257"/>
        <end position="358"/>
    </location>
</feature>
<dbReference type="AlphaFoldDB" id="D8M1B1"/>
<dbReference type="EMBL" id="FN668645">
    <property type="protein sequence ID" value="CBK21850.2"/>
    <property type="molecule type" value="Genomic_DNA"/>
</dbReference>
<dbReference type="InterPro" id="IPR050486">
    <property type="entry name" value="Mannose-1P_guanyltransferase"/>
</dbReference>
<protein>
    <recommendedName>
        <fullName evidence="3">mannose-1-phosphate guanylyltransferase</fullName>
        <ecNumber evidence="3">2.7.7.13</ecNumber>
    </recommendedName>
</protein>
<proteinExistence type="inferred from homology"/>
<evidence type="ECO:0000313" key="10">
    <source>
        <dbReference type="Proteomes" id="UP000008312"/>
    </source>
</evidence>
<dbReference type="UniPathway" id="UPA00126">
    <property type="reaction ID" value="UER00930"/>
</dbReference>
<dbReference type="Gene3D" id="2.160.10.10">
    <property type="entry name" value="Hexapeptide repeat proteins"/>
    <property type="match status" value="1"/>
</dbReference>
<evidence type="ECO:0000256" key="6">
    <source>
        <dbReference type="ARBA" id="ARBA00023134"/>
    </source>
</evidence>
<dbReference type="GO" id="GO:0009298">
    <property type="term" value="P:GDP-mannose biosynthetic process"/>
    <property type="evidence" value="ECO:0007669"/>
    <property type="project" value="UniProtKB-UniPathway"/>
</dbReference>
<comment type="similarity">
    <text evidence="2">Belongs to the transferase hexapeptide repeat family.</text>
</comment>
<evidence type="ECO:0000256" key="1">
    <source>
        <dbReference type="ARBA" id="ARBA00004823"/>
    </source>
</evidence>
<dbReference type="InterPro" id="IPR045233">
    <property type="entry name" value="GMPPB_N"/>
</dbReference>
<dbReference type="InParanoid" id="D8M1B1"/>
<evidence type="ECO:0000313" key="9">
    <source>
        <dbReference type="EMBL" id="CBK21850.2"/>
    </source>
</evidence>
<evidence type="ECO:0000259" key="8">
    <source>
        <dbReference type="Pfam" id="PF25087"/>
    </source>
</evidence>
<evidence type="ECO:0000256" key="3">
    <source>
        <dbReference type="ARBA" id="ARBA00012387"/>
    </source>
</evidence>
<dbReference type="Gene3D" id="3.90.550.10">
    <property type="entry name" value="Spore Coat Polysaccharide Biosynthesis Protein SpsA, Chain A"/>
    <property type="match status" value="1"/>
</dbReference>
<comment type="pathway">
    <text evidence="1">Nucleotide-sugar biosynthesis; GDP-alpha-D-mannose biosynthesis; GDP-alpha-D-mannose from alpha-D-mannose 1-phosphate (GTP route): step 1/1.</text>
</comment>